<evidence type="ECO:0008006" key="3">
    <source>
        <dbReference type="Google" id="ProtNLM"/>
    </source>
</evidence>
<protein>
    <recommendedName>
        <fullName evidence="3">Outer membrane beta-barrel protein</fullName>
    </recommendedName>
</protein>
<proteinExistence type="predicted"/>
<dbReference type="RefSeq" id="WP_034564983.1">
    <property type="nucleotide sequence ID" value="NZ_CAMCCI010000121.1"/>
</dbReference>
<dbReference type="Proteomes" id="UP000029857">
    <property type="component" value="Unassembled WGS sequence"/>
</dbReference>
<evidence type="ECO:0000313" key="2">
    <source>
        <dbReference type="Proteomes" id="UP000029857"/>
    </source>
</evidence>
<accession>A0A099V0D0</accession>
<dbReference type="EMBL" id="JRPJ02000037">
    <property type="protein sequence ID" value="TLE09010.1"/>
    <property type="molecule type" value="Genomic_DNA"/>
</dbReference>
<sequence>MKKMLALGLLSLSLAQAKIFVGVDGGYVMAGSATSGKVNSGVYDGHYQDAWNVSANFGYETFFSSHFGARAFVSAGYGSVFDSAVTKQFFGVDGNIDLIANLVGGFGVFAGVGAGWQHHPIASTFDKNSIPLFGRVGLTFGITDGLRLDLTAKLPIIAWGMDGSDIAGILPKLNSPLTVQAGIKFLF</sequence>
<dbReference type="AlphaFoldDB" id="A0A099V0D0"/>
<name>A0A099V0D0_9HELI</name>
<comment type="caution">
    <text evidence="1">The sequence shown here is derived from an EMBL/GenBank/DDBJ whole genome shotgun (WGS) entry which is preliminary data.</text>
</comment>
<evidence type="ECO:0000313" key="1">
    <source>
        <dbReference type="EMBL" id="TLE09010.1"/>
    </source>
</evidence>
<gene>
    <name evidence="1" type="ORF">LS79_008800</name>
</gene>
<reference evidence="1 2" key="1">
    <citation type="journal article" date="2014" name="Genome Announc.">
        <title>Draft genome sequences of eight enterohepatic helicobacter species isolated from both laboratory and wild rodents.</title>
        <authorList>
            <person name="Sheh A."/>
            <person name="Shen Z."/>
            <person name="Fox J.G."/>
        </authorList>
    </citation>
    <scope>NUCLEOTIDE SEQUENCE [LARGE SCALE GENOMIC DNA]</scope>
    <source>
        <strain evidence="1 2">ATCC 49320</strain>
    </source>
</reference>
<organism evidence="1 2">
    <name type="scientific">Helicobacter bilis</name>
    <dbReference type="NCBI Taxonomy" id="37372"/>
    <lineage>
        <taxon>Bacteria</taxon>
        <taxon>Pseudomonadati</taxon>
        <taxon>Campylobacterota</taxon>
        <taxon>Epsilonproteobacteria</taxon>
        <taxon>Campylobacterales</taxon>
        <taxon>Helicobacteraceae</taxon>
        <taxon>Helicobacter</taxon>
    </lineage>
</organism>